<dbReference type="PANTHER" id="PTHR43668">
    <property type="entry name" value="ALLANTOINASE"/>
    <property type="match status" value="1"/>
</dbReference>
<dbReference type="InterPro" id="IPR011059">
    <property type="entry name" value="Metal-dep_hydrolase_composite"/>
</dbReference>
<dbReference type="InterPro" id="IPR023100">
    <property type="entry name" value="D-aminoacylase_insert_dom_sf"/>
</dbReference>
<dbReference type="InterPro" id="IPR050138">
    <property type="entry name" value="DHOase/Allantoinase_Hydrolase"/>
</dbReference>
<dbReference type="NCBIfam" id="NF006560">
    <property type="entry name" value="PRK09061.1"/>
    <property type="match status" value="1"/>
</dbReference>
<proteinExistence type="predicted"/>
<dbReference type="EMBL" id="SPQU01000015">
    <property type="protein sequence ID" value="TFV35349.1"/>
    <property type="molecule type" value="Genomic_DNA"/>
</dbReference>
<evidence type="ECO:0000313" key="2">
    <source>
        <dbReference type="EMBL" id="TFV35349.1"/>
    </source>
</evidence>
<feature type="domain" description="Amidohydrolase 3" evidence="1">
    <location>
        <begin position="90"/>
        <end position="284"/>
    </location>
</feature>
<organism evidence="2 3">
    <name type="scientific">Bradyrhizobium frederickii</name>
    <dbReference type="NCBI Taxonomy" id="2560054"/>
    <lineage>
        <taxon>Bacteria</taxon>
        <taxon>Pseudomonadati</taxon>
        <taxon>Pseudomonadota</taxon>
        <taxon>Alphaproteobacteria</taxon>
        <taxon>Hyphomicrobiales</taxon>
        <taxon>Nitrobacteraceae</taxon>
        <taxon>Bradyrhizobium</taxon>
    </lineage>
</organism>
<gene>
    <name evidence="2" type="ORF">E4K66_27960</name>
</gene>
<dbReference type="SUPFAM" id="SSF51556">
    <property type="entry name" value="Metallo-dependent hydrolases"/>
    <property type="match status" value="1"/>
</dbReference>
<dbReference type="Pfam" id="PF07969">
    <property type="entry name" value="Amidohydro_3"/>
    <property type="match status" value="2"/>
</dbReference>
<dbReference type="GO" id="GO:0005737">
    <property type="term" value="C:cytoplasm"/>
    <property type="evidence" value="ECO:0007669"/>
    <property type="project" value="TreeGrafter"/>
</dbReference>
<dbReference type="OrthoDB" id="9766983at2"/>
<comment type="caution">
    <text evidence="2">The sequence shown here is derived from an EMBL/GenBank/DDBJ whole genome shotgun (WGS) entry which is preliminary data.</text>
</comment>
<sequence>MPRGRGRLSAICLPDDLPYQHAASAPVEVVVASGICLDAISRWRSDDMSGMVISGGRVVDPASGMDAVADVAVMDGRIAAVGSSLGGAERVIDATGLVVAPGFIDLHAHGQSIPADRMQAFDGVTTTLDLEAGVLPVASWYERQARKGRVLNYGAATNWAFARIGAMTGSNAESSLEAFGNAMRDRRWMDNVATDAEVSGILERLGRGLNEGGIGIGILNAYAPGAGVQELTAVCQLAAARNVPTFTHVAFMSRIDPESAVEAYIRLIGYAGATGAHMHICHFNSSSKTDVERCRALIAKAQAQGLPITVEAYPYGTGSTVLAAAFFSDPEFVERNGTGYDSVQRVTDGYRFHDREELLKAQAEEPSSLVLWHILDTEHNAHHRDLLDMSVLYPGGAIASDAMPWTTSDGKTYTGDAWPLPDDATSHPRSAGCFTKFIREWVRERKTVSLLEGVRKCALIPAEILSQSTPAMRAKGRLQQGADADIVVFDYEKLSDRATFTAMNRPSEGVRHLIVSGEVLISDGILDVAARPGKPVRRPVVEG</sequence>
<dbReference type="GO" id="GO:0004038">
    <property type="term" value="F:allantoinase activity"/>
    <property type="evidence" value="ECO:0007669"/>
    <property type="project" value="TreeGrafter"/>
</dbReference>
<dbReference type="CDD" id="cd01297">
    <property type="entry name" value="D-aminoacylase"/>
    <property type="match status" value="1"/>
</dbReference>
<accession>A0A4Y9KXX8</accession>
<dbReference type="Gene3D" id="3.30.1490.130">
    <property type="entry name" value="D-aminoacylase. Domain 3"/>
    <property type="match status" value="1"/>
</dbReference>
<name>A0A4Y9KXX8_9BRAD</name>
<feature type="domain" description="Amidohydrolase 3" evidence="1">
    <location>
        <begin position="291"/>
        <end position="520"/>
    </location>
</feature>
<dbReference type="Gene3D" id="3.20.20.140">
    <property type="entry name" value="Metal-dependent hydrolases"/>
    <property type="match status" value="1"/>
</dbReference>
<dbReference type="InterPro" id="IPR032466">
    <property type="entry name" value="Metal_Hydrolase"/>
</dbReference>
<evidence type="ECO:0000313" key="3">
    <source>
        <dbReference type="Proteomes" id="UP000298225"/>
    </source>
</evidence>
<reference evidence="2 3" key="1">
    <citation type="submission" date="2019-03" db="EMBL/GenBank/DDBJ databases">
        <title>Bradyrhizobium strains diversity isolated from Chamaecrista fasciculata.</title>
        <authorList>
            <person name="Urquiaga M.C.O."/>
            <person name="Hungria M."/>
            <person name="Delamuta J.R.M."/>
        </authorList>
    </citation>
    <scope>NUCLEOTIDE SEQUENCE [LARGE SCALE GENOMIC DNA]</scope>
    <source>
        <strain evidence="2 3">CNPSo 3424</strain>
    </source>
</reference>
<keyword evidence="3" id="KW-1185">Reference proteome</keyword>
<dbReference type="Gene3D" id="2.30.40.10">
    <property type="entry name" value="Urease, subunit C, domain 1"/>
    <property type="match status" value="1"/>
</dbReference>
<protein>
    <recommendedName>
        <fullName evidence="1">Amidohydrolase 3 domain-containing protein</fullName>
    </recommendedName>
</protein>
<dbReference type="InterPro" id="IPR013108">
    <property type="entry name" value="Amidohydro_3"/>
</dbReference>
<dbReference type="AlphaFoldDB" id="A0A4Y9KXX8"/>
<dbReference type="GO" id="GO:0016811">
    <property type="term" value="F:hydrolase activity, acting on carbon-nitrogen (but not peptide) bonds, in linear amides"/>
    <property type="evidence" value="ECO:0007669"/>
    <property type="project" value="InterPro"/>
</dbReference>
<dbReference type="GO" id="GO:0006145">
    <property type="term" value="P:purine nucleobase catabolic process"/>
    <property type="evidence" value="ECO:0007669"/>
    <property type="project" value="TreeGrafter"/>
</dbReference>
<dbReference type="SUPFAM" id="SSF51338">
    <property type="entry name" value="Composite domain of metallo-dependent hydrolases"/>
    <property type="match status" value="1"/>
</dbReference>
<dbReference type="PANTHER" id="PTHR43668:SF2">
    <property type="entry name" value="ALLANTOINASE"/>
    <property type="match status" value="1"/>
</dbReference>
<dbReference type="Proteomes" id="UP000298225">
    <property type="component" value="Unassembled WGS sequence"/>
</dbReference>
<evidence type="ECO:0000259" key="1">
    <source>
        <dbReference type="Pfam" id="PF07969"/>
    </source>
</evidence>